<name>A0AAF1BMS7_9TREE</name>
<gene>
    <name evidence="1" type="ORF">LOC62_04G005858</name>
</gene>
<dbReference type="RefSeq" id="XP_062628396.1">
    <property type="nucleotide sequence ID" value="XM_062772412.1"/>
</dbReference>
<protein>
    <submittedName>
        <fullName evidence="1">Uncharacterized protein</fullName>
    </submittedName>
</protein>
<dbReference type="AlphaFoldDB" id="A0AAF1BMS7"/>
<sequence length="196" mass="21287">MRLELTGKGKSTALEPHRADPILTGDHILDVISVVAAHEDTDFDAIKARISEGLIPGLPGPSEPRFTEGGSTTGFHYPDFGAAMRQVISDSLARHHIRGEAAAAKFIRALTGTAYVSETVQCFIVNAGHSRHADGLKKWAFCWPEDQVSNVFDKETVQGFAERQEVYAAAVVFARQLTSTGGNTLAKLSQRLRGKR</sequence>
<organism evidence="1 2">
    <name type="scientific">Vanrija pseudolonga</name>
    <dbReference type="NCBI Taxonomy" id="143232"/>
    <lineage>
        <taxon>Eukaryota</taxon>
        <taxon>Fungi</taxon>
        <taxon>Dikarya</taxon>
        <taxon>Basidiomycota</taxon>
        <taxon>Agaricomycotina</taxon>
        <taxon>Tremellomycetes</taxon>
        <taxon>Trichosporonales</taxon>
        <taxon>Trichosporonaceae</taxon>
        <taxon>Vanrija</taxon>
    </lineage>
</organism>
<reference evidence="1" key="1">
    <citation type="submission" date="2023-10" db="EMBL/GenBank/DDBJ databases">
        <authorList>
            <person name="Noh H."/>
        </authorList>
    </citation>
    <scope>NUCLEOTIDE SEQUENCE</scope>
    <source>
        <strain evidence="1">DUCC4014</strain>
    </source>
</reference>
<dbReference type="Proteomes" id="UP000827549">
    <property type="component" value="Chromosome 4"/>
</dbReference>
<evidence type="ECO:0000313" key="1">
    <source>
        <dbReference type="EMBL" id="WOO82364.1"/>
    </source>
</evidence>
<keyword evidence="2" id="KW-1185">Reference proteome</keyword>
<dbReference type="EMBL" id="CP086717">
    <property type="protein sequence ID" value="WOO82364.1"/>
    <property type="molecule type" value="Genomic_DNA"/>
</dbReference>
<accession>A0AAF1BMS7</accession>
<dbReference type="GeneID" id="87809086"/>
<evidence type="ECO:0000313" key="2">
    <source>
        <dbReference type="Proteomes" id="UP000827549"/>
    </source>
</evidence>
<proteinExistence type="predicted"/>